<accession>A0AAW2BZB8</accession>
<keyword evidence="3" id="KW-1185">Reference proteome</keyword>
<dbReference type="EMBL" id="JAZDWU010000009">
    <property type="protein sequence ID" value="KAK9990716.1"/>
    <property type="molecule type" value="Genomic_DNA"/>
</dbReference>
<organism evidence="2 3">
    <name type="scientific">Lithocarpus litseifolius</name>
    <dbReference type="NCBI Taxonomy" id="425828"/>
    <lineage>
        <taxon>Eukaryota</taxon>
        <taxon>Viridiplantae</taxon>
        <taxon>Streptophyta</taxon>
        <taxon>Embryophyta</taxon>
        <taxon>Tracheophyta</taxon>
        <taxon>Spermatophyta</taxon>
        <taxon>Magnoliopsida</taxon>
        <taxon>eudicotyledons</taxon>
        <taxon>Gunneridae</taxon>
        <taxon>Pentapetalae</taxon>
        <taxon>rosids</taxon>
        <taxon>fabids</taxon>
        <taxon>Fagales</taxon>
        <taxon>Fagaceae</taxon>
        <taxon>Lithocarpus</taxon>
    </lineage>
</organism>
<comment type="caution">
    <text evidence="2">The sequence shown here is derived from an EMBL/GenBank/DDBJ whole genome shotgun (WGS) entry which is preliminary data.</text>
</comment>
<dbReference type="AlphaFoldDB" id="A0AAW2BZB8"/>
<feature type="signal peptide" evidence="1">
    <location>
        <begin position="1"/>
        <end position="18"/>
    </location>
</feature>
<protein>
    <recommendedName>
        <fullName evidence="4">Secreted protein</fullName>
    </recommendedName>
</protein>
<reference evidence="2 3" key="1">
    <citation type="submission" date="2024-01" db="EMBL/GenBank/DDBJ databases">
        <title>A telomere-to-telomere, gap-free genome of sweet tea (Lithocarpus litseifolius).</title>
        <authorList>
            <person name="Zhou J."/>
        </authorList>
    </citation>
    <scope>NUCLEOTIDE SEQUENCE [LARGE SCALE GENOMIC DNA]</scope>
    <source>
        <strain evidence="2">Zhou-2022a</strain>
        <tissue evidence="2">Leaf</tissue>
    </source>
</reference>
<evidence type="ECO:0008006" key="4">
    <source>
        <dbReference type="Google" id="ProtNLM"/>
    </source>
</evidence>
<sequence length="118" mass="13267">MIGLLWAWVCCWLALVRGLLLAGARSADGMCSSGRELLLASSGVWVAAGWCEECRWAVQRVLMWLRAAGLDQRWLVDRNTFTLVRAVIQVDATGVNDPHHHLAFEVRMLGVLTCFDYY</sequence>
<dbReference type="Proteomes" id="UP001459277">
    <property type="component" value="Unassembled WGS sequence"/>
</dbReference>
<proteinExistence type="predicted"/>
<gene>
    <name evidence="2" type="ORF">SO802_025701</name>
</gene>
<feature type="chain" id="PRO_5043699562" description="Secreted protein" evidence="1">
    <location>
        <begin position="19"/>
        <end position="118"/>
    </location>
</feature>
<evidence type="ECO:0000313" key="3">
    <source>
        <dbReference type="Proteomes" id="UP001459277"/>
    </source>
</evidence>
<keyword evidence="1" id="KW-0732">Signal</keyword>
<name>A0AAW2BZB8_9ROSI</name>
<evidence type="ECO:0000313" key="2">
    <source>
        <dbReference type="EMBL" id="KAK9990716.1"/>
    </source>
</evidence>
<evidence type="ECO:0000256" key="1">
    <source>
        <dbReference type="SAM" id="SignalP"/>
    </source>
</evidence>